<evidence type="ECO:0000256" key="9">
    <source>
        <dbReference type="ARBA" id="ARBA00061644"/>
    </source>
</evidence>
<dbReference type="PANTHER" id="PTHR43394:SF1">
    <property type="entry name" value="ATP-BINDING CASSETTE SUB-FAMILY B MEMBER 10, MITOCHONDRIAL"/>
    <property type="match status" value="1"/>
</dbReference>
<protein>
    <recommendedName>
        <fullName evidence="10">Fatty acid ABC transporter ATP-binding/permease protein</fullName>
    </recommendedName>
</protein>
<gene>
    <name evidence="15" type="ORF">D2E26_0408</name>
</gene>
<evidence type="ECO:0000256" key="4">
    <source>
        <dbReference type="ARBA" id="ARBA00022741"/>
    </source>
</evidence>
<keyword evidence="4" id="KW-0547">Nucleotide-binding</keyword>
<dbReference type="InterPro" id="IPR003439">
    <property type="entry name" value="ABC_transporter-like_ATP-bd"/>
</dbReference>
<evidence type="ECO:0000256" key="11">
    <source>
        <dbReference type="SAM" id="MobiDB-lite"/>
    </source>
</evidence>
<dbReference type="GO" id="GO:0005886">
    <property type="term" value="C:plasma membrane"/>
    <property type="evidence" value="ECO:0007669"/>
    <property type="project" value="UniProtKB-SubCell"/>
</dbReference>
<dbReference type="SUPFAM" id="SSF90123">
    <property type="entry name" value="ABC transporter transmembrane region"/>
    <property type="match status" value="1"/>
</dbReference>
<keyword evidence="5 15" id="KW-0067">ATP-binding</keyword>
<evidence type="ECO:0000256" key="3">
    <source>
        <dbReference type="ARBA" id="ARBA00022692"/>
    </source>
</evidence>
<dbReference type="Proteomes" id="UP000287609">
    <property type="component" value="Unassembled WGS sequence"/>
</dbReference>
<feature type="compositionally biased region" description="Basic and acidic residues" evidence="11">
    <location>
        <begin position="1"/>
        <end position="12"/>
    </location>
</feature>
<dbReference type="Gene3D" id="3.40.50.300">
    <property type="entry name" value="P-loop containing nucleotide triphosphate hydrolases"/>
    <property type="match status" value="1"/>
</dbReference>
<evidence type="ECO:0000256" key="1">
    <source>
        <dbReference type="ARBA" id="ARBA00004651"/>
    </source>
</evidence>
<dbReference type="PROSITE" id="PS50929">
    <property type="entry name" value="ABC_TM1F"/>
    <property type="match status" value="1"/>
</dbReference>
<feature type="region of interest" description="Disordered" evidence="11">
    <location>
        <begin position="1"/>
        <end position="31"/>
    </location>
</feature>
<comment type="subcellular location">
    <subcellularLocation>
        <location evidence="1">Cell membrane</location>
        <topology evidence="1">Multi-pass membrane protein</topology>
    </subcellularLocation>
</comment>
<evidence type="ECO:0000256" key="12">
    <source>
        <dbReference type="SAM" id="Phobius"/>
    </source>
</evidence>
<dbReference type="InterPro" id="IPR011527">
    <property type="entry name" value="ABC1_TM_dom"/>
</dbReference>
<keyword evidence="3 12" id="KW-0812">Transmembrane</keyword>
<feature type="domain" description="ABC transporter" evidence="13">
    <location>
        <begin position="414"/>
        <end position="648"/>
    </location>
</feature>
<evidence type="ECO:0000256" key="8">
    <source>
        <dbReference type="ARBA" id="ARBA00055053"/>
    </source>
</evidence>
<dbReference type="CDD" id="cd03254">
    <property type="entry name" value="ABCC_Glucan_exporter_like"/>
    <property type="match status" value="1"/>
</dbReference>
<evidence type="ECO:0000256" key="2">
    <source>
        <dbReference type="ARBA" id="ARBA00022448"/>
    </source>
</evidence>
<feature type="transmembrane region" description="Helical" evidence="12">
    <location>
        <begin position="82"/>
        <end position="104"/>
    </location>
</feature>
<dbReference type="PROSITE" id="PS50893">
    <property type="entry name" value="ABC_TRANSPORTER_2"/>
    <property type="match status" value="1"/>
</dbReference>
<evidence type="ECO:0000313" key="15">
    <source>
        <dbReference type="EMBL" id="RSX55845.1"/>
    </source>
</evidence>
<organism evidence="15 16">
    <name type="scientific">Bifidobacterium dolichotidis</name>
    <dbReference type="NCBI Taxonomy" id="2306976"/>
    <lineage>
        <taxon>Bacteria</taxon>
        <taxon>Bacillati</taxon>
        <taxon>Actinomycetota</taxon>
        <taxon>Actinomycetes</taxon>
        <taxon>Bifidobacteriales</taxon>
        <taxon>Bifidobacteriaceae</taxon>
        <taxon>Bifidobacterium</taxon>
    </lineage>
</organism>
<dbReference type="InterPro" id="IPR036640">
    <property type="entry name" value="ABC1_TM_sf"/>
</dbReference>
<reference evidence="15 16" key="1">
    <citation type="submission" date="2018-09" db="EMBL/GenBank/DDBJ databases">
        <title>Characterization of the phylogenetic diversity of five novel species belonging to the genus Bifidobacterium.</title>
        <authorList>
            <person name="Lugli G.A."/>
            <person name="Duranti S."/>
            <person name="Milani C."/>
        </authorList>
    </citation>
    <scope>NUCLEOTIDE SEQUENCE [LARGE SCALE GENOMIC DNA]</scope>
    <source>
        <strain evidence="15 16">2036B</strain>
    </source>
</reference>
<dbReference type="SUPFAM" id="SSF52540">
    <property type="entry name" value="P-loop containing nucleoside triphosphate hydrolases"/>
    <property type="match status" value="1"/>
</dbReference>
<evidence type="ECO:0000256" key="5">
    <source>
        <dbReference type="ARBA" id="ARBA00022840"/>
    </source>
</evidence>
<keyword evidence="2" id="KW-0813">Transport</keyword>
<dbReference type="FunFam" id="3.40.50.300:FF:000287">
    <property type="entry name" value="Multidrug ABC transporter ATP-binding protein"/>
    <property type="match status" value="1"/>
</dbReference>
<dbReference type="Pfam" id="PF00005">
    <property type="entry name" value="ABC_tran"/>
    <property type="match status" value="1"/>
</dbReference>
<dbReference type="GO" id="GO:0005524">
    <property type="term" value="F:ATP binding"/>
    <property type="evidence" value="ECO:0007669"/>
    <property type="project" value="UniProtKB-KW"/>
</dbReference>
<feature type="transmembrane region" description="Helical" evidence="12">
    <location>
        <begin position="238"/>
        <end position="256"/>
    </location>
</feature>
<accession>A0A430FSK6</accession>
<feature type="transmembrane region" description="Helical" evidence="12">
    <location>
        <begin position="212"/>
        <end position="232"/>
    </location>
</feature>
<dbReference type="Gene3D" id="1.20.1560.10">
    <property type="entry name" value="ABC transporter type 1, transmembrane domain"/>
    <property type="match status" value="1"/>
</dbReference>
<evidence type="ECO:0000259" key="14">
    <source>
        <dbReference type="PROSITE" id="PS50929"/>
    </source>
</evidence>
<dbReference type="OrthoDB" id="9806127at2"/>
<dbReference type="InterPro" id="IPR027417">
    <property type="entry name" value="P-loop_NTPase"/>
</dbReference>
<evidence type="ECO:0000259" key="13">
    <source>
        <dbReference type="PROSITE" id="PS50893"/>
    </source>
</evidence>
<sequence>MNKTEQQKRAEQARIAGELLENTEPNEPRTMGDITDERAVIAEEGMPGSHSMDDDIELEAPKNTWGTAKRLAAQLKNQRGRLIFVMAFVFIQMLFHVGAPLYSVTVVNDLWASIKDSWAGGTPFIVSFATGGIGWKILILALLYMFEAAFYYAPVYLMASVAEKLNLTLREQISAKLQKLPLSFFDGNQPGEVLSKVTNDLDRISETMQTGLLRLISAVISTVCALVIMFVLSWQLTLVFLAFIALNLWITSIVAMRTLNITSKRQQEVGKLTGLVEEYYTGRDIIKGANREERSYEAVAEQTERVRKASQKADFLVNCINPLIRMFNRFAMVTIAIISAWMMAHGRITIGVVQAFYQYVNLVGEPITQASFMINSLQSSLASAERTFELLDLPEESKDPEHPELPAEPVKGHVKFEHVRFGYNPAEPLMTDVNLEAKPGRKIAIVGSTGAGKTTLINLLMRFYDINGGKITLDGVDTSKMTRADLRRNFGMVLQDTWLFQGTVAENLSYGRPDATREEIEQAAKAAHADFFIRTLPQGYDTVLDDAAGNLSIGQRQLLTIARVFLANPSILILDEATSSVDTRTEAAIAKAMNALMQGRTSFVIAHRLSTIRDADLILFMDHGDIVEQGNHDELLARGGRYAKLYESQFA</sequence>
<evidence type="ECO:0000256" key="6">
    <source>
        <dbReference type="ARBA" id="ARBA00022989"/>
    </source>
</evidence>
<keyword evidence="6 12" id="KW-1133">Transmembrane helix</keyword>
<dbReference type="CDD" id="cd18547">
    <property type="entry name" value="ABC_6TM_Tm288_like"/>
    <property type="match status" value="1"/>
</dbReference>
<comment type="similarity">
    <text evidence="9">Belongs to the ABC transporter superfamily. Lipid exporter (TC 3.A.1.106) family.</text>
</comment>
<keyword evidence="16" id="KW-1185">Reference proteome</keyword>
<evidence type="ECO:0000256" key="7">
    <source>
        <dbReference type="ARBA" id="ARBA00023136"/>
    </source>
</evidence>
<keyword evidence="7 12" id="KW-0472">Membrane</keyword>
<dbReference type="InterPro" id="IPR039421">
    <property type="entry name" value="Type_1_exporter"/>
</dbReference>
<dbReference type="EMBL" id="QXGM01000001">
    <property type="protein sequence ID" value="RSX55845.1"/>
    <property type="molecule type" value="Genomic_DNA"/>
</dbReference>
<dbReference type="GO" id="GO:0016887">
    <property type="term" value="F:ATP hydrolysis activity"/>
    <property type="evidence" value="ECO:0007669"/>
    <property type="project" value="InterPro"/>
</dbReference>
<evidence type="ECO:0000313" key="16">
    <source>
        <dbReference type="Proteomes" id="UP000287609"/>
    </source>
</evidence>
<dbReference type="Pfam" id="PF00664">
    <property type="entry name" value="ABC_membrane"/>
    <property type="match status" value="1"/>
</dbReference>
<dbReference type="GO" id="GO:0015421">
    <property type="term" value="F:ABC-type oligopeptide transporter activity"/>
    <property type="evidence" value="ECO:0007669"/>
    <property type="project" value="TreeGrafter"/>
</dbReference>
<dbReference type="PANTHER" id="PTHR43394">
    <property type="entry name" value="ATP-DEPENDENT PERMEASE MDL1, MITOCHONDRIAL"/>
    <property type="match status" value="1"/>
</dbReference>
<name>A0A430FSK6_9BIFI</name>
<dbReference type="SMART" id="SM00382">
    <property type="entry name" value="AAA"/>
    <property type="match status" value="1"/>
</dbReference>
<evidence type="ECO:0000256" key="10">
    <source>
        <dbReference type="ARBA" id="ARBA00071747"/>
    </source>
</evidence>
<proteinExistence type="inferred from homology"/>
<dbReference type="AlphaFoldDB" id="A0A430FSK6"/>
<comment type="function">
    <text evidence="8">ABC transporter involved in fatty acid import. Transmembrane domains (TMD) form a pore in the membrane and the ATP-binding domain (NBD) is responsible for energy generation.</text>
</comment>
<feature type="domain" description="ABC transmembrane type-1" evidence="14">
    <location>
        <begin position="83"/>
        <end position="379"/>
    </location>
</feature>
<dbReference type="InterPro" id="IPR003593">
    <property type="entry name" value="AAA+_ATPase"/>
</dbReference>
<comment type="caution">
    <text evidence="15">The sequence shown here is derived from an EMBL/GenBank/DDBJ whole genome shotgun (WGS) entry which is preliminary data.</text>
</comment>
<feature type="transmembrane region" description="Helical" evidence="12">
    <location>
        <begin position="330"/>
        <end position="357"/>
    </location>
</feature>
<feature type="transmembrane region" description="Helical" evidence="12">
    <location>
        <begin position="124"/>
        <end position="146"/>
    </location>
</feature>